<gene>
    <name evidence="7" type="ORF">KR093_003688</name>
</gene>
<name>A0AAD4K6T3_9MUSC</name>
<feature type="compositionally biased region" description="Acidic residues" evidence="3">
    <location>
        <begin position="23"/>
        <end position="33"/>
    </location>
</feature>
<evidence type="ECO:0000313" key="7">
    <source>
        <dbReference type="EMBL" id="KAH8377139.1"/>
    </source>
</evidence>
<dbReference type="PRINTS" id="PR01546">
    <property type="entry name" value="YEAST73DUF"/>
</dbReference>
<comment type="similarity">
    <text evidence="1 2">Belongs to the MON1/SAND family.</text>
</comment>
<dbReference type="Pfam" id="PF19037">
    <property type="entry name" value="Fuz_longin_2"/>
    <property type="match status" value="1"/>
</dbReference>
<dbReference type="PANTHER" id="PTHR13027:SF7">
    <property type="entry name" value="VACUOLAR FUSION PROTEIN MON1 HOMOLOG"/>
    <property type="match status" value="1"/>
</dbReference>
<dbReference type="GO" id="GO:0006623">
    <property type="term" value="P:protein targeting to vacuole"/>
    <property type="evidence" value="ECO:0007669"/>
    <property type="project" value="UniProtKB-UniRule"/>
</dbReference>
<feature type="region of interest" description="Disordered" evidence="3">
    <location>
        <begin position="105"/>
        <end position="124"/>
    </location>
</feature>
<dbReference type="InterPro" id="IPR043971">
    <property type="entry name" value="FUZ/MON1/HPS1_longin_2"/>
</dbReference>
<dbReference type="Proteomes" id="UP001200034">
    <property type="component" value="Unassembled WGS sequence"/>
</dbReference>
<feature type="domain" description="FUZ/MON1/HPS1 third Longin" evidence="6">
    <location>
        <begin position="440"/>
        <end position="539"/>
    </location>
</feature>
<keyword evidence="8" id="KW-1185">Reference proteome</keyword>
<dbReference type="GO" id="GO:0035658">
    <property type="term" value="C:Mon1-Ccz1 complex"/>
    <property type="evidence" value="ECO:0007669"/>
    <property type="project" value="TreeGrafter"/>
</dbReference>
<evidence type="ECO:0000259" key="6">
    <source>
        <dbReference type="Pfam" id="PF19038"/>
    </source>
</evidence>
<dbReference type="InterPro" id="IPR043972">
    <property type="entry name" value="FUZ/MON1/HPS1_longin_1"/>
</dbReference>
<dbReference type="EMBL" id="JAJJHW010001127">
    <property type="protein sequence ID" value="KAH8377139.1"/>
    <property type="molecule type" value="Genomic_DNA"/>
</dbReference>
<feature type="domain" description="FUZ/MON1/HPS1 first Longin" evidence="4">
    <location>
        <begin position="140"/>
        <end position="262"/>
    </location>
</feature>
<dbReference type="InterPro" id="IPR043970">
    <property type="entry name" value="FUZ/MON1/HPS1_longin_3"/>
</dbReference>
<dbReference type="AlphaFoldDB" id="A0AAD4K6T3"/>
<dbReference type="PANTHER" id="PTHR13027">
    <property type="entry name" value="SAND PROTEIN-RELATED"/>
    <property type="match status" value="1"/>
</dbReference>
<dbReference type="GO" id="GO:0032510">
    <property type="term" value="P:endosome to lysosome transport via multivesicular body sorting pathway"/>
    <property type="evidence" value="ECO:0007669"/>
    <property type="project" value="TreeGrafter"/>
</dbReference>
<organism evidence="7 8">
    <name type="scientific">Drosophila rubida</name>
    <dbReference type="NCBI Taxonomy" id="30044"/>
    <lineage>
        <taxon>Eukaryota</taxon>
        <taxon>Metazoa</taxon>
        <taxon>Ecdysozoa</taxon>
        <taxon>Arthropoda</taxon>
        <taxon>Hexapoda</taxon>
        <taxon>Insecta</taxon>
        <taxon>Pterygota</taxon>
        <taxon>Neoptera</taxon>
        <taxon>Endopterygota</taxon>
        <taxon>Diptera</taxon>
        <taxon>Brachycera</taxon>
        <taxon>Muscomorpha</taxon>
        <taxon>Ephydroidea</taxon>
        <taxon>Drosophilidae</taxon>
        <taxon>Drosophila</taxon>
    </lineage>
</organism>
<feature type="region of interest" description="Disordered" evidence="3">
    <location>
        <begin position="1"/>
        <end position="95"/>
    </location>
</feature>
<evidence type="ECO:0000259" key="4">
    <source>
        <dbReference type="Pfam" id="PF19036"/>
    </source>
</evidence>
<dbReference type="InterPro" id="IPR004353">
    <property type="entry name" value="Mon1"/>
</dbReference>
<dbReference type="Pfam" id="PF19038">
    <property type="entry name" value="Fuz_longin_3"/>
    <property type="match status" value="1"/>
</dbReference>
<evidence type="ECO:0000256" key="3">
    <source>
        <dbReference type="SAM" id="MobiDB-lite"/>
    </source>
</evidence>
<feature type="compositionally biased region" description="Polar residues" evidence="3">
    <location>
        <begin position="9"/>
        <end position="19"/>
    </location>
</feature>
<comment type="caution">
    <text evidence="7">The sequence shown here is derived from an EMBL/GenBank/DDBJ whole genome shotgun (WGS) entry which is preliminary data.</text>
</comment>
<proteinExistence type="inferred from homology"/>
<evidence type="ECO:0000256" key="2">
    <source>
        <dbReference type="RuleBase" id="RU367048"/>
    </source>
</evidence>
<dbReference type="Pfam" id="PF19036">
    <property type="entry name" value="Fuz_longin_1"/>
    <property type="match status" value="1"/>
</dbReference>
<feature type="domain" description="FUZ/MON1/HPS1 second Longin" evidence="5">
    <location>
        <begin position="309"/>
        <end position="407"/>
    </location>
</feature>
<reference evidence="7" key="1">
    <citation type="journal article" date="2021" name="Mol. Ecol. Resour.">
        <title>Phylogenomic analyses of the genus Drosophila reveals genomic signals of climate adaptation.</title>
        <authorList>
            <person name="Li F."/>
            <person name="Rane R.V."/>
            <person name="Luria V."/>
            <person name="Xiong Z."/>
            <person name="Chen J."/>
            <person name="Li Z."/>
            <person name="Catullo R.A."/>
            <person name="Griffin P.C."/>
            <person name="Schiffer M."/>
            <person name="Pearce S."/>
            <person name="Lee S.F."/>
            <person name="McElroy K."/>
            <person name="Stocker A."/>
            <person name="Shirriffs J."/>
            <person name="Cockerell F."/>
            <person name="Coppin C."/>
            <person name="Sgro C.M."/>
            <person name="Karger A."/>
            <person name="Cain J.W."/>
            <person name="Weber J.A."/>
            <person name="Santpere G."/>
            <person name="Kirschner M.W."/>
            <person name="Hoffmann A.A."/>
            <person name="Oakeshott J.G."/>
            <person name="Zhang G."/>
        </authorList>
    </citation>
    <scope>NUCLEOTIDE SEQUENCE</scope>
    <source>
        <strain evidence="7">BGI-SZ-2011g</strain>
    </source>
</reference>
<evidence type="ECO:0000259" key="5">
    <source>
        <dbReference type="Pfam" id="PF19037"/>
    </source>
</evidence>
<evidence type="ECO:0000313" key="8">
    <source>
        <dbReference type="Proteomes" id="UP001200034"/>
    </source>
</evidence>
<sequence length="551" mass="62361">MEIDRTPPNAATSDSNSTCGEFMDAEGEPEQEERSELSAGDLYQEAELGAEEAEQQRHSIISELRDELSTRPRHPRTALSPDGDGPSAAAGQSKDLAASVESLALSTSTSTKTEDSGSSNALDEEAYDYQHDSVWRGQKKHIFILSEAGKPIYSLHGNEDKLATLFGVIQALVSFVQLGQDAITSIHAGAVKFAFMQRNSLILVAASRTNMSIQQLQLQLSDVYYQILSTLTYSHMSKIFEKRKNFDLRRLLSGSERLIYNLLANDSSNARVSNNIFTFLTNSIRVFPLPTTVRSTIVSTIQSNCSKIKKLVFAVLIANNKLIALVRMKNYSIHPADLRLIFNLIECSESFKNSENWTPICLPKFDMNGYLHAHVSYLADDCPACLLLMSVDRDAFHILSEAKQRITDKLRRSLCLQSINDELQQPYNAKLHQQVVNIPDLRHFLYKPKATAQLLCPMLRHPYKSLTEFGRLEAIYCSMLHRIHNHSRPLKLIYELKEREVVLAWVTATYELYAVFESIVDKATVIKNVDKLIKWIEKEYDVFFIRNHATF</sequence>
<protein>
    <recommendedName>
        <fullName evidence="2">Vacuolar fusion protein MON1 homolog</fullName>
    </recommendedName>
</protein>
<accession>A0AAD4K6T3</accession>
<comment type="function">
    <text evidence="2">Plays an important role in membrane trafficking through the secretory apparatus.</text>
</comment>
<evidence type="ECO:0000256" key="1">
    <source>
        <dbReference type="ARBA" id="ARBA00008968"/>
    </source>
</evidence>